<feature type="region of interest" description="Disordered" evidence="1">
    <location>
        <begin position="103"/>
        <end position="127"/>
    </location>
</feature>
<dbReference type="RefSeq" id="WP_220808502.1">
    <property type="nucleotide sequence ID" value="NZ_BPMK01000009.1"/>
</dbReference>
<accession>A0ABQ4Q536</accession>
<reference evidence="2 3" key="1">
    <citation type="journal article" date="2022" name="Int. J. Syst. Evol. Microbiol.">
        <title>Noviherbaspirillum aridicola sp. nov., isolated from an arid soil in Pakistan.</title>
        <authorList>
            <person name="Khan I.U."/>
            <person name="Saqib M."/>
            <person name="Amin A."/>
            <person name="Hussain F."/>
            <person name="Li L."/>
            <person name="Liu Y.H."/>
            <person name="Fang B.Z."/>
            <person name="Ahmed I."/>
            <person name="Li W.J."/>
        </authorList>
    </citation>
    <scope>NUCLEOTIDE SEQUENCE [LARGE SCALE GENOMIC DNA]</scope>
    <source>
        <strain evidence="2 3">NCCP-691</strain>
    </source>
</reference>
<feature type="region of interest" description="Disordered" evidence="1">
    <location>
        <begin position="43"/>
        <end position="66"/>
    </location>
</feature>
<evidence type="ECO:0000313" key="3">
    <source>
        <dbReference type="Proteomes" id="UP000887222"/>
    </source>
</evidence>
<organism evidence="2 3">
    <name type="scientific">Noviherbaspirillum aridicola</name>
    <dbReference type="NCBI Taxonomy" id="2849687"/>
    <lineage>
        <taxon>Bacteria</taxon>
        <taxon>Pseudomonadati</taxon>
        <taxon>Pseudomonadota</taxon>
        <taxon>Betaproteobacteria</taxon>
        <taxon>Burkholderiales</taxon>
        <taxon>Oxalobacteraceae</taxon>
        <taxon>Noviherbaspirillum</taxon>
    </lineage>
</organism>
<comment type="caution">
    <text evidence="2">The sequence shown here is derived from an EMBL/GenBank/DDBJ whole genome shotgun (WGS) entry which is preliminary data.</text>
</comment>
<proteinExistence type="predicted"/>
<gene>
    <name evidence="2" type="ORF">NCCP691_23200</name>
</gene>
<keyword evidence="3" id="KW-1185">Reference proteome</keyword>
<protein>
    <submittedName>
        <fullName evidence="2">Uncharacterized protein</fullName>
    </submittedName>
</protein>
<evidence type="ECO:0000313" key="2">
    <source>
        <dbReference type="EMBL" id="GIZ52306.1"/>
    </source>
</evidence>
<dbReference type="EMBL" id="BPMK01000009">
    <property type="protein sequence ID" value="GIZ52306.1"/>
    <property type="molecule type" value="Genomic_DNA"/>
</dbReference>
<name>A0ABQ4Q536_9BURK</name>
<evidence type="ECO:0000256" key="1">
    <source>
        <dbReference type="SAM" id="MobiDB-lite"/>
    </source>
</evidence>
<feature type="compositionally biased region" description="Low complexity" evidence="1">
    <location>
        <begin position="117"/>
        <end position="127"/>
    </location>
</feature>
<sequence length="127" mass="13456">MANPVIRAYDTLEAAQAARQALLDGGFDPDGIEVRVMQTESGPVKNNFLLDEKDTGTGPKDEFGLEERTDAYGNGSPEWGANVLLTVAAGDDGQARRADEIMSGFGAVDPQTRSDAARPGRPAAGRY</sequence>
<dbReference type="Proteomes" id="UP000887222">
    <property type="component" value="Unassembled WGS sequence"/>
</dbReference>
<feature type="compositionally biased region" description="Basic and acidic residues" evidence="1">
    <location>
        <begin position="50"/>
        <end position="66"/>
    </location>
</feature>